<accession>A0ABQ4WBP0</accession>
<reference evidence="1" key="1">
    <citation type="journal article" date="2022" name="Int. J. Mol. Sci.">
        <title>Draft Genome of Tanacetum Coccineum: Genomic Comparison of Closely Related Tanacetum-Family Plants.</title>
        <authorList>
            <person name="Yamashiro T."/>
            <person name="Shiraishi A."/>
            <person name="Nakayama K."/>
            <person name="Satake H."/>
        </authorList>
    </citation>
    <scope>NUCLEOTIDE SEQUENCE</scope>
</reference>
<dbReference type="Proteomes" id="UP001151760">
    <property type="component" value="Unassembled WGS sequence"/>
</dbReference>
<dbReference type="EMBL" id="BQNB010008504">
    <property type="protein sequence ID" value="GJS50286.1"/>
    <property type="molecule type" value="Genomic_DNA"/>
</dbReference>
<dbReference type="Gene3D" id="2.40.70.10">
    <property type="entry name" value="Acid Proteases"/>
    <property type="match status" value="1"/>
</dbReference>
<dbReference type="PANTHER" id="PTHR15503">
    <property type="entry name" value="LDOC1 RELATED"/>
    <property type="match status" value="1"/>
</dbReference>
<reference evidence="1" key="2">
    <citation type="submission" date="2022-01" db="EMBL/GenBank/DDBJ databases">
        <authorList>
            <person name="Yamashiro T."/>
            <person name="Shiraishi A."/>
            <person name="Satake H."/>
            <person name="Nakayama K."/>
        </authorList>
    </citation>
    <scope>NUCLEOTIDE SEQUENCE</scope>
</reference>
<comment type="caution">
    <text evidence="1">The sequence shown here is derived from an EMBL/GenBank/DDBJ whole genome shotgun (WGS) entry which is preliminary data.</text>
</comment>
<dbReference type="Pfam" id="PF08284">
    <property type="entry name" value="RVP_2"/>
    <property type="match status" value="1"/>
</dbReference>
<dbReference type="InterPro" id="IPR021109">
    <property type="entry name" value="Peptidase_aspartic_dom_sf"/>
</dbReference>
<dbReference type="PANTHER" id="PTHR15503:SF22">
    <property type="entry name" value="TRANSPOSON TY3-I GAG POLYPROTEIN"/>
    <property type="match status" value="1"/>
</dbReference>
<organism evidence="1 2">
    <name type="scientific">Tanacetum coccineum</name>
    <dbReference type="NCBI Taxonomy" id="301880"/>
    <lineage>
        <taxon>Eukaryota</taxon>
        <taxon>Viridiplantae</taxon>
        <taxon>Streptophyta</taxon>
        <taxon>Embryophyta</taxon>
        <taxon>Tracheophyta</taxon>
        <taxon>Spermatophyta</taxon>
        <taxon>Magnoliopsida</taxon>
        <taxon>eudicotyledons</taxon>
        <taxon>Gunneridae</taxon>
        <taxon>Pentapetalae</taxon>
        <taxon>asterids</taxon>
        <taxon>campanulids</taxon>
        <taxon>Asterales</taxon>
        <taxon>Asteraceae</taxon>
        <taxon>Asteroideae</taxon>
        <taxon>Anthemideae</taxon>
        <taxon>Anthemidinae</taxon>
        <taxon>Tanacetum</taxon>
    </lineage>
</organism>
<gene>
    <name evidence="1" type="ORF">Tco_0600407</name>
</gene>
<dbReference type="CDD" id="cd00303">
    <property type="entry name" value="retropepsin_like"/>
    <property type="match status" value="1"/>
</dbReference>
<evidence type="ECO:0000313" key="1">
    <source>
        <dbReference type="EMBL" id="GJS50286.1"/>
    </source>
</evidence>
<proteinExistence type="predicted"/>
<protein>
    <submittedName>
        <fullName evidence="1">Mitochondrial protein</fullName>
    </submittedName>
</protein>
<evidence type="ECO:0000313" key="2">
    <source>
        <dbReference type="Proteomes" id="UP001151760"/>
    </source>
</evidence>
<dbReference type="InterPro" id="IPR032567">
    <property type="entry name" value="RTL1-rel"/>
</dbReference>
<sequence length="446" mass="49508">MTKITDLESELKGYREVVEDRFNAVEGRFNALEKDVNQKHAELLAAIQTLTNQVQGLSSQSPKAVNQVQQGKKYIPQQDVRKHFIAGNWNAFIRSRIQIEKVKDAYFEGEDAYGWIYRMERYFHIQGIEATDQLTPAELCLEGQALSCLYDQFLAIKQDGSTREYVTMFEKLAGQLVGVPETILEGTFIKGLKQDLRVVVRVLNPEGLSHAMKLAVSIEENKLFGSASQGGGSYRTNSATNYSNRISGSGSTQTLVSTAPIERKTGSVSSVSTMRSSQFKILTEFEMAEKRSKGLLGHQCKSKSLQVLWVDEEDAYQEDEPFEHEHLDSVKVSLNSVIGLTSPRTMKISGYVREMEVVVLIDCGATHSFVSWHLIEKARLVVSGSNLVGVILGNGKVERSLGICSGILISLPELQVVDDFLPLELGSTDAILGMKWLQTLGDMTVN</sequence>
<keyword evidence="2" id="KW-1185">Reference proteome</keyword>
<dbReference type="SUPFAM" id="SSF50630">
    <property type="entry name" value="Acid proteases"/>
    <property type="match status" value="1"/>
</dbReference>
<name>A0ABQ4WBP0_9ASTR</name>